<organism evidence="2 3">
    <name type="scientific">Paraburkholderia hospita</name>
    <dbReference type="NCBI Taxonomy" id="169430"/>
    <lineage>
        <taxon>Bacteria</taxon>
        <taxon>Pseudomonadati</taxon>
        <taxon>Pseudomonadota</taxon>
        <taxon>Betaproteobacteria</taxon>
        <taxon>Burkholderiales</taxon>
        <taxon>Burkholderiaceae</taxon>
        <taxon>Paraburkholderia</taxon>
    </lineage>
</organism>
<comment type="caution">
    <text evidence="2">The sequence shown here is derived from an EMBL/GenBank/DDBJ whole genome shotgun (WGS) entry which is preliminary data.</text>
</comment>
<feature type="region of interest" description="Disordered" evidence="1">
    <location>
        <begin position="1"/>
        <end position="22"/>
    </location>
</feature>
<sequence>MRSPSCLGVTSQSSELNLHGRPDDFHRRDLTLRFRVETGLANVLRKEAIAELIHQEIEMTSNDAPTCQRDERDQCPMCAACQCSVETLAHGTRGQQCARKHTIATSIQEKGLGRAARCSNCRTCVVGGADGRDTWIASYVRTKLRTMSGEAFPISRHTADCVANALQDRFLSDTDAVLKRILDLAALRYLRDGSSTVTLEDVGVALRSLASQHR</sequence>
<evidence type="ECO:0000313" key="2">
    <source>
        <dbReference type="EMBL" id="EIM96435.1"/>
    </source>
</evidence>
<evidence type="ECO:0000313" key="3">
    <source>
        <dbReference type="Proteomes" id="UP000004980"/>
    </source>
</evidence>
<proteinExistence type="predicted"/>
<name>A0ABN0FCP5_9BURK</name>
<protein>
    <submittedName>
        <fullName evidence="2">Uncharacterized protein</fullName>
    </submittedName>
</protein>
<keyword evidence="3" id="KW-1185">Reference proteome</keyword>
<reference evidence="2 3" key="1">
    <citation type="journal article" date="2012" name="J. Bacteriol.">
        <title>Draft Genome Sequence of the Soil Bacterium Burkholderia terrae Strain BS001, Which Interacts with Fungal Surface Structures.</title>
        <authorList>
            <person name="Nazir R."/>
            <person name="Hansen M.A."/>
            <person name="Sorensen S."/>
            <person name="van Elsas J.D."/>
        </authorList>
    </citation>
    <scope>NUCLEOTIDE SEQUENCE [LARGE SCALE GENOMIC DNA]</scope>
    <source>
        <strain evidence="2 3">BS001</strain>
    </source>
</reference>
<gene>
    <name evidence="2" type="ORF">WQE_33786</name>
</gene>
<accession>A0ABN0FCP5</accession>
<evidence type="ECO:0000256" key="1">
    <source>
        <dbReference type="SAM" id="MobiDB-lite"/>
    </source>
</evidence>
<dbReference type="EMBL" id="AKAU01000193">
    <property type="protein sequence ID" value="EIM96435.1"/>
    <property type="molecule type" value="Genomic_DNA"/>
</dbReference>
<dbReference type="Proteomes" id="UP000004980">
    <property type="component" value="Unassembled WGS sequence"/>
</dbReference>